<dbReference type="InterPro" id="IPR001387">
    <property type="entry name" value="Cro/C1-type_HTH"/>
</dbReference>
<comment type="caution">
    <text evidence="2">The sequence shown here is derived from an EMBL/GenBank/DDBJ whole genome shotgun (WGS) entry which is preliminary data.</text>
</comment>
<dbReference type="Proteomes" id="UP001501556">
    <property type="component" value="Unassembled WGS sequence"/>
</dbReference>
<protein>
    <recommendedName>
        <fullName evidence="1">HTH cro/C1-type domain-containing protein</fullName>
    </recommendedName>
</protein>
<evidence type="ECO:0000259" key="1">
    <source>
        <dbReference type="PROSITE" id="PS50943"/>
    </source>
</evidence>
<dbReference type="EMBL" id="BAABDI010000024">
    <property type="protein sequence ID" value="GAA3983565.1"/>
    <property type="molecule type" value="Genomic_DNA"/>
</dbReference>
<evidence type="ECO:0000313" key="3">
    <source>
        <dbReference type="Proteomes" id="UP001501556"/>
    </source>
</evidence>
<evidence type="ECO:0000313" key="2">
    <source>
        <dbReference type="EMBL" id="GAA3983565.1"/>
    </source>
</evidence>
<dbReference type="CDD" id="cd00093">
    <property type="entry name" value="HTH_XRE"/>
    <property type="match status" value="1"/>
</dbReference>
<dbReference type="PROSITE" id="PS50943">
    <property type="entry name" value="HTH_CROC1"/>
    <property type="match status" value="1"/>
</dbReference>
<name>A0ABP7QJE1_9BACT</name>
<keyword evidence="3" id="KW-1185">Reference proteome</keyword>
<accession>A0ABP7QJE1</accession>
<feature type="domain" description="HTH cro/C1-type" evidence="1">
    <location>
        <begin position="111"/>
        <end position="159"/>
    </location>
</feature>
<dbReference type="InterPro" id="IPR010982">
    <property type="entry name" value="Lambda_DNA-bd_dom_sf"/>
</dbReference>
<reference evidence="3" key="1">
    <citation type="journal article" date="2019" name="Int. J. Syst. Evol. Microbiol.">
        <title>The Global Catalogue of Microorganisms (GCM) 10K type strain sequencing project: providing services to taxonomists for standard genome sequencing and annotation.</title>
        <authorList>
            <consortium name="The Broad Institute Genomics Platform"/>
            <consortium name="The Broad Institute Genome Sequencing Center for Infectious Disease"/>
            <person name="Wu L."/>
            <person name="Ma J."/>
        </authorList>
    </citation>
    <scope>NUCLEOTIDE SEQUENCE [LARGE SCALE GENOMIC DNA]</scope>
    <source>
        <strain evidence="3">JCM 17217</strain>
    </source>
</reference>
<dbReference type="SUPFAM" id="SSF47413">
    <property type="entry name" value="lambda repressor-like DNA-binding domains"/>
    <property type="match status" value="1"/>
</dbReference>
<dbReference type="Gene3D" id="1.10.260.40">
    <property type="entry name" value="lambda repressor-like DNA-binding domains"/>
    <property type="match status" value="1"/>
</dbReference>
<organism evidence="2 3">
    <name type="scientific">Hymenobacter antarcticus</name>
    <dbReference type="NCBI Taxonomy" id="486270"/>
    <lineage>
        <taxon>Bacteria</taxon>
        <taxon>Pseudomonadati</taxon>
        <taxon>Bacteroidota</taxon>
        <taxon>Cytophagia</taxon>
        <taxon>Cytophagales</taxon>
        <taxon>Hymenobacteraceae</taxon>
        <taxon>Hymenobacter</taxon>
    </lineage>
</organism>
<proteinExistence type="predicted"/>
<sequence>MQNESLIPAIPVKALREMSKSTEKTATKPKGIPTEQVATKTAYSFDFTITSDEQHEAAIEQMLAWEQAPDAAENKALALLADAVEAYETAQGHTPEPPTTLRGILEVEMFKRRIRQRALAELLEVSEPRLSELMKGKRELNMDFARRLYTRLKIPADVIFSIAS</sequence>
<gene>
    <name evidence="2" type="ORF">GCM10022407_30850</name>
</gene>